<feature type="region of interest" description="Disordered" evidence="11">
    <location>
        <begin position="991"/>
        <end position="1016"/>
    </location>
</feature>
<dbReference type="Pfam" id="PF04950">
    <property type="entry name" value="RIBIOP_C"/>
    <property type="match status" value="1"/>
</dbReference>
<reference evidence="13" key="1">
    <citation type="submission" date="2022-12" db="EMBL/GenBank/DDBJ databases">
        <title>Genome assemblies of Blomia tropicalis.</title>
        <authorList>
            <person name="Cui Y."/>
        </authorList>
    </citation>
    <scope>NUCLEOTIDE SEQUENCE</scope>
    <source>
        <tissue evidence="13">Adult mites</tissue>
    </source>
</reference>
<dbReference type="Gene3D" id="3.40.50.300">
    <property type="entry name" value="P-loop containing nucleotide triphosphate hydrolases"/>
    <property type="match status" value="1"/>
</dbReference>
<feature type="compositionally biased region" description="Acidic residues" evidence="11">
    <location>
        <begin position="512"/>
        <end position="528"/>
    </location>
</feature>
<evidence type="ECO:0000256" key="2">
    <source>
        <dbReference type="ARBA" id="ARBA00022517"/>
    </source>
</evidence>
<organism evidence="13 14">
    <name type="scientific">Blomia tropicalis</name>
    <name type="common">Mite</name>
    <dbReference type="NCBI Taxonomy" id="40697"/>
    <lineage>
        <taxon>Eukaryota</taxon>
        <taxon>Metazoa</taxon>
        <taxon>Ecdysozoa</taxon>
        <taxon>Arthropoda</taxon>
        <taxon>Chelicerata</taxon>
        <taxon>Arachnida</taxon>
        <taxon>Acari</taxon>
        <taxon>Acariformes</taxon>
        <taxon>Sarcoptiformes</taxon>
        <taxon>Astigmata</taxon>
        <taxon>Glycyphagoidea</taxon>
        <taxon>Echimyopodidae</taxon>
        <taxon>Blomia</taxon>
    </lineage>
</organism>
<evidence type="ECO:0000256" key="5">
    <source>
        <dbReference type="ARBA" id="ARBA00022801"/>
    </source>
</evidence>
<comment type="catalytic activity">
    <reaction evidence="9">
        <text>GTP + H2O = GDP + phosphate + H(+)</text>
        <dbReference type="Rhea" id="RHEA:19669"/>
        <dbReference type="ChEBI" id="CHEBI:15377"/>
        <dbReference type="ChEBI" id="CHEBI:15378"/>
        <dbReference type="ChEBI" id="CHEBI:37565"/>
        <dbReference type="ChEBI" id="CHEBI:43474"/>
        <dbReference type="ChEBI" id="CHEBI:58189"/>
    </reaction>
    <physiologicalReaction direction="left-to-right" evidence="9">
        <dbReference type="Rhea" id="RHEA:19670"/>
    </physiologicalReaction>
</comment>
<dbReference type="GO" id="GO:0032040">
    <property type="term" value="C:small-subunit processome"/>
    <property type="evidence" value="ECO:0007669"/>
    <property type="project" value="UniProtKB-ARBA"/>
</dbReference>
<feature type="compositionally biased region" description="Basic residues" evidence="11">
    <location>
        <begin position="7"/>
        <end position="17"/>
    </location>
</feature>
<evidence type="ECO:0000256" key="7">
    <source>
        <dbReference type="ARBA" id="ARBA00023134"/>
    </source>
</evidence>
<dbReference type="SUPFAM" id="SSF52540">
    <property type="entry name" value="P-loop containing nucleoside triphosphate hydrolases"/>
    <property type="match status" value="1"/>
</dbReference>
<dbReference type="AlphaFoldDB" id="A0A9Q0RPY4"/>
<dbReference type="SMART" id="SM01362">
    <property type="entry name" value="DUF663"/>
    <property type="match status" value="1"/>
</dbReference>
<dbReference type="Pfam" id="PF08142">
    <property type="entry name" value="AARP2CN"/>
    <property type="match status" value="1"/>
</dbReference>
<dbReference type="GO" id="GO:0000479">
    <property type="term" value="P:endonucleolytic cleavage of tricistronic rRNA transcript (SSU-rRNA, 5.8S rRNA, LSU-rRNA)"/>
    <property type="evidence" value="ECO:0007669"/>
    <property type="project" value="TreeGrafter"/>
</dbReference>
<evidence type="ECO:0000256" key="10">
    <source>
        <dbReference type="ARBA" id="ARBA00061391"/>
    </source>
</evidence>
<dbReference type="GO" id="GO:0030686">
    <property type="term" value="C:90S preribosome"/>
    <property type="evidence" value="ECO:0007669"/>
    <property type="project" value="TreeGrafter"/>
</dbReference>
<accession>A0A9Q0RPY4</accession>
<dbReference type="OMA" id="KLHVPMV"/>
<keyword evidence="4" id="KW-0547">Nucleotide-binding</keyword>
<keyword evidence="8" id="KW-0539">Nucleus</keyword>
<sequence>MESTKKQEHKKFKHKKSDKNNKNSEPGKTNRNLKAFALQSAVKAERLFRRKQDIIAKREHAPQVDRTPIEPPPSVVAVVGPPKVGKTTLIRCLVRNYTRQNISQIKGPITVVSGKNRRITFMECNNDINSMIDIAKIADLVLLMVDASFGFEMETFEFLNICQSHGFPRIMGVLSHLDVITNPKKMRRIKKQLKHRFWTEIYAGAKLFYLSKLLHNEYLRNEVHNLARFISVMKFRPLQWVTNHPYLLVDRVEDITNPEDIRKNSKCNRKVCLFGYSRGANFKSNNDVHIPGCGDFTVSNVSFIPDPCPLPNKEKREKRRSLNEKEKCIYAPMSGVGGIVFDKDAIYIDLGGSHSYKDDQDATEKEEEQIVASINQNDGTLDHKLASTEMQLFSNTRPVSKASEAFYERIARVDNVQKLVYGNLTLEEDEPNDGSDVSDGLFKLIQLKENSVHNMKFTLNSVECTKFPGDLLIDFTSDLKRKFIRDCFVTGKWDKDEDASKLLANDQAKETGDDDDDESLYGDFEDCETNQVFKGQHNEEEEDEEMDQTDNDEEESENDEEDDIDKIRKKKMQQKERFDDDYDNLKSTDVINPEEKSLFDLEKEKMKEQSELNRKEFEHLPPEQRVHYEGFRAGMYLRIEIDDMPCEFITNFDSSYPVIIGGLLSGETSIGYVRVRIKKHRWYGRILKNRDPLIISLGWRRFQTQPLFSVEDHNGRNRLLKYTPQHMHCYATFWGPITPQNSGFIAMQSVADKSSDFRIAATGVVLDLDKSAQIVKKLKLIGKPAKVYKKTAFIKDMFNSPLEVTKFEGAALRTVSGIRGQLKKAIKSPLGAFRATFEDKITGNDIVFLRSWFNVPIPKFYAIVTSMLLPIDQKSQWTGMKTVGQLRFEQGLKAPNNPQSFYSESKRKEFTFKPMIIPNKLQAELPYKAKPKMIPKKMNKVQRIAVIKDSHERRTDSLIKKLKIAHREQIRQDRLVMEKRSLNHQKLMEKIDKNRDTKSKERKKHVMKQLGKSHRI</sequence>
<dbReference type="CDD" id="cd01882">
    <property type="entry name" value="BMS1"/>
    <property type="match status" value="1"/>
</dbReference>
<comment type="caution">
    <text evidence="13">The sequence shown here is derived from an EMBL/GenBank/DDBJ whole genome shotgun (WGS) entry which is preliminary data.</text>
</comment>
<dbReference type="Proteomes" id="UP001142055">
    <property type="component" value="Chromosome 1"/>
</dbReference>
<dbReference type="EMBL" id="JAPWDV010000001">
    <property type="protein sequence ID" value="KAJ6222186.1"/>
    <property type="molecule type" value="Genomic_DNA"/>
</dbReference>
<evidence type="ECO:0000256" key="11">
    <source>
        <dbReference type="SAM" id="MobiDB-lite"/>
    </source>
</evidence>
<keyword evidence="5" id="KW-0378">Hydrolase</keyword>
<evidence type="ECO:0000256" key="4">
    <source>
        <dbReference type="ARBA" id="ARBA00022741"/>
    </source>
</evidence>
<feature type="compositionally biased region" description="Basic residues" evidence="11">
    <location>
        <begin position="1000"/>
        <end position="1016"/>
    </location>
</feature>
<feature type="region of interest" description="Disordered" evidence="11">
    <location>
        <begin position="504"/>
        <end position="572"/>
    </location>
</feature>
<keyword evidence="7" id="KW-0342">GTP-binding</keyword>
<keyword evidence="3" id="KW-0597">Phosphoprotein</keyword>
<evidence type="ECO:0000259" key="12">
    <source>
        <dbReference type="PROSITE" id="PS51714"/>
    </source>
</evidence>
<dbReference type="InterPro" id="IPR027417">
    <property type="entry name" value="P-loop_NTPase"/>
</dbReference>
<dbReference type="PROSITE" id="PS51714">
    <property type="entry name" value="G_BMS1"/>
    <property type="match status" value="1"/>
</dbReference>
<gene>
    <name evidence="13" type="ORF">RDWZM_000731</name>
</gene>
<keyword evidence="6" id="KW-0067">ATP-binding</keyword>
<dbReference type="InterPro" id="IPR030387">
    <property type="entry name" value="G_Bms1/Tsr1_dom"/>
</dbReference>
<feature type="compositionally biased region" description="Acidic residues" evidence="11">
    <location>
        <begin position="539"/>
        <end position="564"/>
    </location>
</feature>
<protein>
    <recommendedName>
        <fullName evidence="12">Bms1-type G domain-containing protein</fullName>
    </recommendedName>
</protein>
<evidence type="ECO:0000256" key="8">
    <source>
        <dbReference type="ARBA" id="ARBA00023242"/>
    </source>
</evidence>
<keyword evidence="14" id="KW-1185">Reference proteome</keyword>
<evidence type="ECO:0000313" key="13">
    <source>
        <dbReference type="EMBL" id="KAJ6222186.1"/>
    </source>
</evidence>
<comment type="similarity">
    <text evidence="10">Belongs to the TRAFAC class translation factor GTPase superfamily. Bms1-like GTPase family. BMS1 subfamily.</text>
</comment>
<dbReference type="GO" id="GO:0005524">
    <property type="term" value="F:ATP binding"/>
    <property type="evidence" value="ECO:0007669"/>
    <property type="project" value="UniProtKB-KW"/>
</dbReference>
<dbReference type="InterPro" id="IPR037875">
    <property type="entry name" value="Bms1_N"/>
</dbReference>
<dbReference type="InterPro" id="IPR039761">
    <property type="entry name" value="Bms1/Tsr1"/>
</dbReference>
<keyword evidence="2" id="KW-0690">Ribosome biogenesis</keyword>
<feature type="region of interest" description="Disordered" evidence="11">
    <location>
        <begin position="1"/>
        <end position="33"/>
    </location>
</feature>
<dbReference type="PANTHER" id="PTHR12858:SF2">
    <property type="entry name" value="RIBOSOME BIOGENESIS PROTEIN BMS1 HOMOLOG"/>
    <property type="match status" value="1"/>
</dbReference>
<dbReference type="GO" id="GO:0005525">
    <property type="term" value="F:GTP binding"/>
    <property type="evidence" value="ECO:0007669"/>
    <property type="project" value="UniProtKB-KW"/>
</dbReference>
<dbReference type="SMART" id="SM00785">
    <property type="entry name" value="AARP2CN"/>
    <property type="match status" value="1"/>
</dbReference>
<evidence type="ECO:0000256" key="3">
    <source>
        <dbReference type="ARBA" id="ARBA00022553"/>
    </source>
</evidence>
<evidence type="ECO:0000256" key="9">
    <source>
        <dbReference type="ARBA" id="ARBA00049117"/>
    </source>
</evidence>
<dbReference type="InterPro" id="IPR007034">
    <property type="entry name" value="BMS1_TSR1_C"/>
</dbReference>
<dbReference type="GO" id="GO:0005654">
    <property type="term" value="C:nucleoplasm"/>
    <property type="evidence" value="ECO:0007669"/>
    <property type="project" value="UniProtKB-ARBA"/>
</dbReference>
<evidence type="ECO:0000256" key="6">
    <source>
        <dbReference type="ARBA" id="ARBA00022840"/>
    </source>
</evidence>
<dbReference type="GO" id="GO:0003924">
    <property type="term" value="F:GTPase activity"/>
    <property type="evidence" value="ECO:0007669"/>
    <property type="project" value="TreeGrafter"/>
</dbReference>
<comment type="subcellular location">
    <subcellularLocation>
        <location evidence="1">Nucleus</location>
        <location evidence="1">Nucleolus</location>
    </subcellularLocation>
</comment>
<dbReference type="PANTHER" id="PTHR12858">
    <property type="entry name" value="RIBOSOME BIOGENESIS PROTEIN"/>
    <property type="match status" value="1"/>
</dbReference>
<feature type="domain" description="Bms1-type G" evidence="12">
    <location>
        <begin position="72"/>
        <end position="236"/>
    </location>
</feature>
<evidence type="ECO:0000313" key="14">
    <source>
        <dbReference type="Proteomes" id="UP001142055"/>
    </source>
</evidence>
<dbReference type="InterPro" id="IPR012948">
    <property type="entry name" value="AARP2CN"/>
</dbReference>
<dbReference type="GO" id="GO:0034511">
    <property type="term" value="F:U3 snoRNA binding"/>
    <property type="evidence" value="ECO:0007669"/>
    <property type="project" value="TreeGrafter"/>
</dbReference>
<proteinExistence type="inferred from homology"/>
<dbReference type="FunFam" id="3.40.50.300:FF:000105">
    <property type="entry name" value="BMS1 ribosome biogenesis factor"/>
    <property type="match status" value="1"/>
</dbReference>
<evidence type="ECO:0000256" key="1">
    <source>
        <dbReference type="ARBA" id="ARBA00004604"/>
    </source>
</evidence>
<name>A0A9Q0RPY4_BLOTA</name>
<dbReference type="GO" id="GO:0000462">
    <property type="term" value="P:maturation of SSU-rRNA from tricistronic rRNA transcript (SSU-rRNA, 5.8S rRNA, LSU-rRNA)"/>
    <property type="evidence" value="ECO:0007669"/>
    <property type="project" value="TreeGrafter"/>
</dbReference>